<dbReference type="EMBL" id="JBHUFC010000002">
    <property type="protein sequence ID" value="MFD1787009.1"/>
    <property type="molecule type" value="Genomic_DNA"/>
</dbReference>
<dbReference type="Proteomes" id="UP001597283">
    <property type="component" value="Unassembled WGS sequence"/>
</dbReference>
<comment type="caution">
    <text evidence="1">The sequence shown here is derived from an EMBL/GenBank/DDBJ whole genome shotgun (WGS) entry which is preliminary data.</text>
</comment>
<name>A0ABW4NAC8_9SPHN</name>
<gene>
    <name evidence="1" type="ORF">ACFSC3_05430</name>
</gene>
<protein>
    <submittedName>
        <fullName evidence="1">Uncharacterized protein</fullName>
    </submittedName>
</protein>
<evidence type="ECO:0000313" key="1">
    <source>
        <dbReference type="EMBL" id="MFD1787009.1"/>
    </source>
</evidence>
<dbReference type="RefSeq" id="WP_380939382.1">
    <property type="nucleotide sequence ID" value="NZ_JBHUFC010000002.1"/>
</dbReference>
<sequence>MANRPVWLPAQKTEILSPSDRTTGFWMAAVVGVGAGADVGLGEGLGLGLGLGLGEGLGVGAAAMT</sequence>
<organism evidence="1 2">
    <name type="scientific">Sphingomonas floccifaciens</name>
    <dbReference type="NCBI Taxonomy" id="1844115"/>
    <lineage>
        <taxon>Bacteria</taxon>
        <taxon>Pseudomonadati</taxon>
        <taxon>Pseudomonadota</taxon>
        <taxon>Alphaproteobacteria</taxon>
        <taxon>Sphingomonadales</taxon>
        <taxon>Sphingomonadaceae</taxon>
        <taxon>Sphingomonas</taxon>
    </lineage>
</organism>
<reference evidence="2" key="1">
    <citation type="journal article" date="2019" name="Int. J. Syst. Evol. Microbiol.">
        <title>The Global Catalogue of Microorganisms (GCM) 10K type strain sequencing project: providing services to taxonomists for standard genome sequencing and annotation.</title>
        <authorList>
            <consortium name="The Broad Institute Genomics Platform"/>
            <consortium name="The Broad Institute Genome Sequencing Center for Infectious Disease"/>
            <person name="Wu L."/>
            <person name="Ma J."/>
        </authorList>
    </citation>
    <scope>NUCLEOTIDE SEQUENCE [LARGE SCALE GENOMIC DNA]</scope>
    <source>
        <strain evidence="2">Q85</strain>
    </source>
</reference>
<accession>A0ABW4NAC8</accession>
<proteinExistence type="predicted"/>
<keyword evidence="2" id="KW-1185">Reference proteome</keyword>
<evidence type="ECO:0000313" key="2">
    <source>
        <dbReference type="Proteomes" id="UP001597283"/>
    </source>
</evidence>